<evidence type="ECO:0000313" key="4">
    <source>
        <dbReference type="Proteomes" id="UP000693970"/>
    </source>
</evidence>
<feature type="transmembrane region" description="Helical" evidence="1">
    <location>
        <begin position="235"/>
        <end position="257"/>
    </location>
</feature>
<dbReference type="EMBL" id="JAGRRH010000015">
    <property type="protein sequence ID" value="KAG7355498.1"/>
    <property type="molecule type" value="Genomic_DNA"/>
</dbReference>
<keyword evidence="1" id="KW-0812">Transmembrane</keyword>
<keyword evidence="1" id="KW-1133">Transmembrane helix</keyword>
<proteinExistence type="predicted"/>
<organism evidence="3 4">
    <name type="scientific">Nitzschia inconspicua</name>
    <dbReference type="NCBI Taxonomy" id="303405"/>
    <lineage>
        <taxon>Eukaryota</taxon>
        <taxon>Sar</taxon>
        <taxon>Stramenopiles</taxon>
        <taxon>Ochrophyta</taxon>
        <taxon>Bacillariophyta</taxon>
        <taxon>Bacillariophyceae</taxon>
        <taxon>Bacillariophycidae</taxon>
        <taxon>Bacillariales</taxon>
        <taxon>Bacillariaceae</taxon>
        <taxon>Nitzschia</taxon>
    </lineage>
</organism>
<comment type="caution">
    <text evidence="3">The sequence shown here is derived from an EMBL/GenBank/DDBJ whole genome shotgun (WGS) entry which is preliminary data.</text>
</comment>
<keyword evidence="4" id="KW-1185">Reference proteome</keyword>
<dbReference type="AlphaFoldDB" id="A0A9K3PQE5"/>
<accession>A0A9K3PQE5</accession>
<keyword evidence="1" id="KW-0472">Membrane</keyword>
<evidence type="ECO:0000256" key="2">
    <source>
        <dbReference type="SAM" id="SignalP"/>
    </source>
</evidence>
<dbReference type="Pfam" id="PF11282">
    <property type="entry name" value="DUF3082"/>
    <property type="match status" value="1"/>
</dbReference>
<reference evidence="3" key="2">
    <citation type="submission" date="2021-04" db="EMBL/GenBank/DDBJ databases">
        <authorList>
            <person name="Podell S."/>
        </authorList>
    </citation>
    <scope>NUCLEOTIDE SEQUENCE</scope>
    <source>
        <strain evidence="3">Hildebrandi</strain>
    </source>
</reference>
<gene>
    <name evidence="3" type="ORF">IV203_000184</name>
</gene>
<dbReference type="OrthoDB" id="45605at2759"/>
<name>A0A9K3PQE5_9STRA</name>
<feature type="signal peptide" evidence="2">
    <location>
        <begin position="1"/>
        <end position="25"/>
    </location>
</feature>
<feature type="transmembrane region" description="Helical" evidence="1">
    <location>
        <begin position="186"/>
        <end position="204"/>
    </location>
</feature>
<dbReference type="InterPro" id="IPR021434">
    <property type="entry name" value="DUF3082"/>
</dbReference>
<evidence type="ECO:0000313" key="3">
    <source>
        <dbReference type="EMBL" id="KAG7355498.1"/>
    </source>
</evidence>
<sequence>MTNNRLLLYTLLSLCTSNALLSVSAFTTGKSHKPCITAAVVVATRQSTLQFGSHIRQSKFLLSSSTDNKNESSDDQQQIPEQIIQSPKVGFARSNVDAFENLSSSVDESNKEDSSSNQAAAAATNTINERLLAELKEAEQKERFGARSAAGKKMRLVDGLGRTRKTEEEMKAAIAEARDLNGVNPIVAILGSFFAFAVAAVLWVSTTKLAGWFATHPPDTDVYFVLRTAQVFRNVIMGLISLASGFFGVTGLGIFLLGVRVAYGVITGELDPTPIQKKSITALGGKKEESSVNMGNMVDLMLNKKPGRRGGGTKKDNDLFGI</sequence>
<dbReference type="Proteomes" id="UP000693970">
    <property type="component" value="Unassembled WGS sequence"/>
</dbReference>
<keyword evidence="2" id="KW-0732">Signal</keyword>
<protein>
    <submittedName>
        <fullName evidence="3">DUF3082 domain containing protein</fullName>
    </submittedName>
</protein>
<reference evidence="3" key="1">
    <citation type="journal article" date="2021" name="Sci. Rep.">
        <title>Diploid genomic architecture of Nitzschia inconspicua, an elite biomass production diatom.</title>
        <authorList>
            <person name="Oliver A."/>
            <person name="Podell S."/>
            <person name="Pinowska A."/>
            <person name="Traller J.C."/>
            <person name="Smith S.R."/>
            <person name="McClure R."/>
            <person name="Beliaev A."/>
            <person name="Bohutskyi P."/>
            <person name="Hill E.A."/>
            <person name="Rabines A."/>
            <person name="Zheng H."/>
            <person name="Allen L.Z."/>
            <person name="Kuo A."/>
            <person name="Grigoriev I.V."/>
            <person name="Allen A.E."/>
            <person name="Hazlebeck D."/>
            <person name="Allen E.E."/>
        </authorList>
    </citation>
    <scope>NUCLEOTIDE SEQUENCE</scope>
    <source>
        <strain evidence="3">Hildebrandi</strain>
    </source>
</reference>
<evidence type="ECO:0000256" key="1">
    <source>
        <dbReference type="SAM" id="Phobius"/>
    </source>
</evidence>
<feature type="chain" id="PRO_5039938152" evidence="2">
    <location>
        <begin position="26"/>
        <end position="322"/>
    </location>
</feature>